<feature type="transmembrane region" description="Helical" evidence="11">
    <location>
        <begin position="366"/>
        <end position="384"/>
    </location>
</feature>
<feature type="transmembrane region" description="Helical" evidence="11">
    <location>
        <begin position="46"/>
        <end position="72"/>
    </location>
</feature>
<evidence type="ECO:0000256" key="6">
    <source>
        <dbReference type="ARBA" id="ARBA00023136"/>
    </source>
</evidence>
<evidence type="ECO:0000256" key="7">
    <source>
        <dbReference type="ARBA" id="ARBA00023173"/>
    </source>
</evidence>
<feature type="transmembrane region" description="Helical" evidence="11">
    <location>
        <begin position="289"/>
        <end position="313"/>
    </location>
</feature>
<evidence type="ECO:0000256" key="5">
    <source>
        <dbReference type="ARBA" id="ARBA00023065"/>
    </source>
</evidence>
<feature type="transmembrane region" description="Helical" evidence="11">
    <location>
        <begin position="390"/>
        <end position="417"/>
    </location>
</feature>
<comment type="subcellular location">
    <subcellularLocation>
        <location evidence="1">Membrane</location>
        <topology evidence="1">Multi-pass membrane protein</topology>
    </subcellularLocation>
</comment>
<dbReference type="GO" id="GO:0034707">
    <property type="term" value="C:chloride channel complex"/>
    <property type="evidence" value="ECO:0007669"/>
    <property type="project" value="UniProtKB-KW"/>
</dbReference>
<evidence type="ECO:0000313" key="12">
    <source>
        <dbReference type="EMBL" id="VYT10201.1"/>
    </source>
</evidence>
<name>A0A6N2U1C8_9BIFI</name>
<keyword evidence="2" id="KW-0813">Transport</keyword>
<keyword evidence="6 11" id="KW-0472">Membrane</keyword>
<evidence type="ECO:0000256" key="1">
    <source>
        <dbReference type="ARBA" id="ARBA00004141"/>
    </source>
</evidence>
<dbReference type="Pfam" id="PF00654">
    <property type="entry name" value="Voltage_CLC"/>
    <property type="match status" value="1"/>
</dbReference>
<keyword evidence="7" id="KW-0869">Chloride channel</keyword>
<dbReference type="AlphaFoldDB" id="A0A6N2U1C8"/>
<dbReference type="SUPFAM" id="SSF81340">
    <property type="entry name" value="Clc chloride channel"/>
    <property type="match status" value="1"/>
</dbReference>
<evidence type="ECO:0000256" key="11">
    <source>
        <dbReference type="SAM" id="Phobius"/>
    </source>
</evidence>
<proteinExistence type="predicted"/>
<dbReference type="CDD" id="cd01033">
    <property type="entry name" value="ClC_like"/>
    <property type="match status" value="1"/>
</dbReference>
<feature type="compositionally biased region" description="Polar residues" evidence="10">
    <location>
        <begin position="23"/>
        <end position="36"/>
    </location>
</feature>
<feature type="transmembrane region" description="Helical" evidence="11">
    <location>
        <begin position="333"/>
        <end position="354"/>
    </location>
</feature>
<evidence type="ECO:0000256" key="3">
    <source>
        <dbReference type="ARBA" id="ARBA00022692"/>
    </source>
</evidence>
<feature type="transmembrane region" description="Helical" evidence="11">
    <location>
        <begin position="222"/>
        <end position="239"/>
    </location>
</feature>
<keyword evidence="4 11" id="KW-1133">Transmembrane helix</keyword>
<evidence type="ECO:0000256" key="8">
    <source>
        <dbReference type="ARBA" id="ARBA00023214"/>
    </source>
</evidence>
<keyword evidence="5" id="KW-0406">Ion transport</keyword>
<feature type="transmembrane region" description="Helical" evidence="11">
    <location>
        <begin position="259"/>
        <end position="277"/>
    </location>
</feature>
<dbReference type="EMBL" id="CACRSP010000007">
    <property type="protein sequence ID" value="VYT10201.1"/>
    <property type="molecule type" value="Genomic_DNA"/>
</dbReference>
<dbReference type="PRINTS" id="PR00762">
    <property type="entry name" value="CLCHANNEL"/>
</dbReference>
<feature type="compositionally biased region" description="Basic and acidic residues" evidence="10">
    <location>
        <begin position="1"/>
        <end position="15"/>
    </location>
</feature>
<dbReference type="PANTHER" id="PTHR43427">
    <property type="entry name" value="CHLORIDE CHANNEL PROTEIN CLC-E"/>
    <property type="match status" value="1"/>
</dbReference>
<feature type="transmembrane region" description="Helical" evidence="11">
    <location>
        <begin position="424"/>
        <end position="442"/>
    </location>
</feature>
<protein>
    <submittedName>
        <fullName evidence="12">H(+)/Cl(-) exchange transporter ClcA</fullName>
    </submittedName>
</protein>
<sequence length="462" mass="48361">MRQASDEEHELERQKPGVKAAETTESQEQSNKVGQSQQPLLGRLPALVAAVIFVGVAIGAAAGLLTLMLYGIERLALGYVESTHESGPFNVPPLRRAISVIVGASVAAIIWWLLRTRSTKVPSVKKAVNGDEMPIWQTVVHVLLQIFIVGTGMSIGREVAPRELGAMFGQRFARWVRLDAKDTRMLVAITAAAGLAGVYNAPLAGTFFAVEILLADVTLETVALAFSCSALASWVASLVKGTHTFYVLGKAEGLFTPDYMAFALVAGLILGVAGALFRRGSQWAEKNKPAGNGILWMMPSAGTLTAVVAIWVPQVMGNGRATAQLSFSSNADLAVIPILLLSFGAKAIVTLLTIRSGASGGVLQPGIALGASGGAVLGILWMQIFHTNSIGMYALLGACALLAASQQAPLMAICLVMELADAPINLFVPIGFAVAVSAFTASRLSGPLAKLRVAAPKASDVH</sequence>
<dbReference type="Gene3D" id="1.10.3080.10">
    <property type="entry name" value="Clc chloride channel"/>
    <property type="match status" value="1"/>
</dbReference>
<organism evidence="12">
    <name type="scientific">Bifidobacterium dentium</name>
    <dbReference type="NCBI Taxonomy" id="1689"/>
    <lineage>
        <taxon>Bacteria</taxon>
        <taxon>Bacillati</taxon>
        <taxon>Actinomycetota</taxon>
        <taxon>Actinomycetes</taxon>
        <taxon>Bifidobacteriales</taxon>
        <taxon>Bifidobacteriaceae</taxon>
        <taxon>Bifidobacterium</taxon>
    </lineage>
</organism>
<evidence type="ECO:0000256" key="4">
    <source>
        <dbReference type="ARBA" id="ARBA00022989"/>
    </source>
</evidence>
<evidence type="ECO:0000256" key="10">
    <source>
        <dbReference type="SAM" id="MobiDB-lite"/>
    </source>
</evidence>
<feature type="region of interest" description="Disordered" evidence="10">
    <location>
        <begin position="1"/>
        <end position="36"/>
    </location>
</feature>
<evidence type="ECO:0000256" key="2">
    <source>
        <dbReference type="ARBA" id="ARBA00022448"/>
    </source>
</evidence>
<reference evidence="12" key="1">
    <citation type="submission" date="2019-11" db="EMBL/GenBank/DDBJ databases">
        <authorList>
            <person name="Feng L."/>
        </authorList>
    </citation>
    <scope>NUCLEOTIDE SEQUENCE</scope>
    <source>
        <strain evidence="12">BdentiumLFYP24</strain>
    </source>
</reference>
<evidence type="ECO:0000256" key="9">
    <source>
        <dbReference type="ARBA" id="ARBA00023303"/>
    </source>
</evidence>
<dbReference type="PANTHER" id="PTHR43427:SF6">
    <property type="entry name" value="CHLORIDE CHANNEL PROTEIN CLC-E"/>
    <property type="match status" value="1"/>
</dbReference>
<dbReference type="RefSeq" id="WP_156341641.1">
    <property type="nucleotide sequence ID" value="NZ_CACRSP010000007.1"/>
</dbReference>
<dbReference type="InterPro" id="IPR001807">
    <property type="entry name" value="ClC"/>
</dbReference>
<feature type="transmembrane region" description="Helical" evidence="11">
    <location>
        <begin position="135"/>
        <end position="155"/>
    </location>
</feature>
<keyword evidence="8" id="KW-0868">Chloride</keyword>
<feature type="transmembrane region" description="Helical" evidence="11">
    <location>
        <begin position="97"/>
        <end position="114"/>
    </location>
</feature>
<keyword evidence="9" id="KW-0407">Ion channel</keyword>
<dbReference type="InterPro" id="IPR050368">
    <property type="entry name" value="ClC-type_chloride_channel"/>
</dbReference>
<feature type="transmembrane region" description="Helical" evidence="11">
    <location>
        <begin position="185"/>
        <end position="210"/>
    </location>
</feature>
<gene>
    <name evidence="12" type="primary">clcA_2</name>
    <name evidence="12" type="ORF">BDLFYP24_02197</name>
</gene>
<keyword evidence="3 11" id="KW-0812">Transmembrane</keyword>
<dbReference type="InterPro" id="IPR014743">
    <property type="entry name" value="Cl-channel_core"/>
</dbReference>
<dbReference type="GO" id="GO:0005254">
    <property type="term" value="F:chloride channel activity"/>
    <property type="evidence" value="ECO:0007669"/>
    <property type="project" value="UniProtKB-KW"/>
</dbReference>
<accession>A0A6N2U1C8</accession>